<feature type="non-terminal residue" evidence="6">
    <location>
        <position position="511"/>
    </location>
</feature>
<proteinExistence type="inferred from homology"/>
<feature type="transmembrane region" description="Helical" evidence="5">
    <location>
        <begin position="477"/>
        <end position="501"/>
    </location>
</feature>
<dbReference type="Pfam" id="PF00201">
    <property type="entry name" value="UDPGT"/>
    <property type="match status" value="1"/>
</dbReference>
<keyword evidence="5" id="KW-0732">Signal</keyword>
<dbReference type="InterPro" id="IPR035595">
    <property type="entry name" value="UDP_glycos_trans_CS"/>
</dbReference>
<comment type="caution">
    <text evidence="6">The sequence shown here is derived from an EMBL/GenBank/DDBJ whole genome shotgun (WGS) entry which is preliminary data.</text>
</comment>
<keyword evidence="7" id="KW-1185">Reference proteome</keyword>
<dbReference type="SUPFAM" id="SSF53756">
    <property type="entry name" value="UDP-Glycosyltransferase/glycogen phosphorylase"/>
    <property type="match status" value="1"/>
</dbReference>
<comment type="subcellular location">
    <subcellularLocation>
        <location evidence="5">Membrane</location>
        <topology evidence="5">Single-pass membrane protein</topology>
    </subcellularLocation>
</comment>
<keyword evidence="3 4" id="KW-0808">Transferase</keyword>
<dbReference type="GO" id="GO:0015020">
    <property type="term" value="F:glucuronosyltransferase activity"/>
    <property type="evidence" value="ECO:0007669"/>
    <property type="project" value="UniProtKB-EC"/>
</dbReference>
<reference evidence="6 7" key="1">
    <citation type="submission" date="2024-05" db="EMBL/GenBank/DDBJ databases">
        <authorList>
            <person name="Wallberg A."/>
        </authorList>
    </citation>
    <scope>NUCLEOTIDE SEQUENCE [LARGE SCALE GENOMIC DNA]</scope>
</reference>
<dbReference type="GO" id="GO:0016020">
    <property type="term" value="C:membrane"/>
    <property type="evidence" value="ECO:0007669"/>
    <property type="project" value="UniProtKB-SubCell"/>
</dbReference>
<keyword evidence="5" id="KW-0812">Transmembrane</keyword>
<evidence type="ECO:0000256" key="4">
    <source>
        <dbReference type="RuleBase" id="RU003718"/>
    </source>
</evidence>
<dbReference type="EMBL" id="CAXKWB010002366">
    <property type="protein sequence ID" value="CAL4066701.1"/>
    <property type="molecule type" value="Genomic_DNA"/>
</dbReference>
<dbReference type="AlphaFoldDB" id="A0AAV2PZ04"/>
<comment type="catalytic activity">
    <reaction evidence="5">
        <text>glucuronate acceptor + UDP-alpha-D-glucuronate = acceptor beta-D-glucuronoside + UDP + H(+)</text>
        <dbReference type="Rhea" id="RHEA:21032"/>
        <dbReference type="ChEBI" id="CHEBI:15378"/>
        <dbReference type="ChEBI" id="CHEBI:58052"/>
        <dbReference type="ChEBI" id="CHEBI:58223"/>
        <dbReference type="ChEBI" id="CHEBI:132367"/>
        <dbReference type="ChEBI" id="CHEBI:132368"/>
        <dbReference type="EC" id="2.4.1.17"/>
    </reaction>
</comment>
<protein>
    <recommendedName>
        <fullName evidence="5">UDP-glucuronosyltransferase</fullName>
        <ecNumber evidence="5">2.4.1.17</ecNumber>
    </recommendedName>
</protein>
<dbReference type="InterPro" id="IPR002213">
    <property type="entry name" value="UDP_glucos_trans"/>
</dbReference>
<gene>
    <name evidence="6" type="ORF">MNOR_LOCUS5948</name>
</gene>
<evidence type="ECO:0000313" key="7">
    <source>
        <dbReference type="Proteomes" id="UP001497623"/>
    </source>
</evidence>
<keyword evidence="5" id="KW-1133">Transmembrane helix</keyword>
<dbReference type="Gene3D" id="3.40.50.2000">
    <property type="entry name" value="Glycogen Phosphorylase B"/>
    <property type="match status" value="1"/>
</dbReference>
<dbReference type="FunFam" id="3.40.50.2000:FF:000050">
    <property type="entry name" value="UDP-glucuronosyltransferase"/>
    <property type="match status" value="1"/>
</dbReference>
<dbReference type="PANTHER" id="PTHR48043">
    <property type="entry name" value="EG:EG0003.4 PROTEIN-RELATED"/>
    <property type="match status" value="1"/>
</dbReference>
<dbReference type="EC" id="2.4.1.17" evidence="5"/>
<sequence length="511" mass="57518">MKWSNLIILQVVIVAVCILFESAEGSNILILTPFGSRSVRALFSVVAEKLVERGHKVTLVSSGEPVPRHVNLTHVLAPHSALDQMDLFHMRSSGEVFKVWMAAFPKVAREMYRDQRMLDLWSRRLEFDAVIINSAANEMAFPFLLNVTAPFITLAPAGTEPLQLSHLGNLVSPAALPSIVVPYGDHMTLWERLVNTFACLALKYSFKRTVGAPLHAALQESFPDLENPYEVYPRQSLALLNHHHLLDGPVPLLPNQVEVGCITCRDPQPLPKGVKEWVEGAGDAGVAYFSMGSFQNTSKIPQEYKKVIFEALAKLPQRVVMKWRMSEVEKNEDLEQLPDNVRAYSWLPQQDILGHEKVVVFLSHCGKHSASEALYHGVPILGLPITFDQPRVCARLARRGEAYILQWETLTSEAIIKGIANLTQEKSYRKRVVAVSKRLHAQKESGLDKAIWWIEYVIEHGNDYLTFSGADLSFAQYLLLDVLAIFAAVILLILLILYTLLRSIYRRIWPS</sequence>
<keyword evidence="2 4" id="KW-0328">Glycosyltransferase</keyword>
<accession>A0AAV2PZ04</accession>
<feature type="signal peptide" evidence="5">
    <location>
        <begin position="1"/>
        <end position="25"/>
    </location>
</feature>
<organism evidence="6 7">
    <name type="scientific">Meganyctiphanes norvegica</name>
    <name type="common">Northern krill</name>
    <name type="synonym">Thysanopoda norvegica</name>
    <dbReference type="NCBI Taxonomy" id="48144"/>
    <lineage>
        <taxon>Eukaryota</taxon>
        <taxon>Metazoa</taxon>
        <taxon>Ecdysozoa</taxon>
        <taxon>Arthropoda</taxon>
        <taxon>Crustacea</taxon>
        <taxon>Multicrustacea</taxon>
        <taxon>Malacostraca</taxon>
        <taxon>Eumalacostraca</taxon>
        <taxon>Eucarida</taxon>
        <taxon>Euphausiacea</taxon>
        <taxon>Euphausiidae</taxon>
        <taxon>Meganyctiphanes</taxon>
    </lineage>
</organism>
<keyword evidence="5" id="KW-0472">Membrane</keyword>
<evidence type="ECO:0000256" key="5">
    <source>
        <dbReference type="RuleBase" id="RU362059"/>
    </source>
</evidence>
<dbReference type="PROSITE" id="PS00375">
    <property type="entry name" value="UDPGT"/>
    <property type="match status" value="1"/>
</dbReference>
<dbReference type="PANTHER" id="PTHR48043:SF159">
    <property type="entry name" value="EG:EG0003.4 PROTEIN-RELATED"/>
    <property type="match status" value="1"/>
</dbReference>
<name>A0AAV2PZ04_MEGNR</name>
<dbReference type="Proteomes" id="UP001497623">
    <property type="component" value="Unassembled WGS sequence"/>
</dbReference>
<dbReference type="CDD" id="cd03784">
    <property type="entry name" value="GT1_Gtf-like"/>
    <property type="match status" value="1"/>
</dbReference>
<comment type="similarity">
    <text evidence="1 4">Belongs to the UDP-glycosyltransferase family.</text>
</comment>
<feature type="chain" id="PRO_5043088220" description="UDP-glucuronosyltransferase" evidence="5">
    <location>
        <begin position="26"/>
        <end position="511"/>
    </location>
</feature>
<evidence type="ECO:0000256" key="1">
    <source>
        <dbReference type="ARBA" id="ARBA00009995"/>
    </source>
</evidence>
<evidence type="ECO:0000313" key="6">
    <source>
        <dbReference type="EMBL" id="CAL4066701.1"/>
    </source>
</evidence>
<dbReference type="InterPro" id="IPR050271">
    <property type="entry name" value="UDP-glycosyltransferase"/>
</dbReference>
<evidence type="ECO:0000256" key="2">
    <source>
        <dbReference type="ARBA" id="ARBA00022676"/>
    </source>
</evidence>
<evidence type="ECO:0000256" key="3">
    <source>
        <dbReference type="ARBA" id="ARBA00022679"/>
    </source>
</evidence>